<proteinExistence type="inferred from homology"/>
<keyword evidence="2" id="KW-0560">Oxidoreductase</keyword>
<reference evidence="3" key="1">
    <citation type="submission" date="2022-09" db="EMBL/GenBank/DDBJ databases">
        <title>Culturomic study of gut microbiota in children with autism spectrum disorder.</title>
        <authorList>
            <person name="Efimov B.A."/>
            <person name="Chaplin A.V."/>
            <person name="Sokolova S.R."/>
            <person name="Pikina A.P."/>
            <person name="Korzhanova M."/>
            <person name="Belova V."/>
            <person name="Korostin D."/>
        </authorList>
    </citation>
    <scope>NUCLEOTIDE SEQUENCE</scope>
    <source>
        <strain evidence="3">ASD5510</strain>
    </source>
</reference>
<dbReference type="GO" id="GO:0016616">
    <property type="term" value="F:oxidoreductase activity, acting on the CH-OH group of donors, NAD or NADP as acceptor"/>
    <property type="evidence" value="ECO:0007669"/>
    <property type="project" value="TreeGrafter"/>
</dbReference>
<protein>
    <submittedName>
        <fullName evidence="3">SDR family oxidoreductase</fullName>
    </submittedName>
</protein>
<accession>A0A9J6QTT7</accession>
<dbReference type="InterPro" id="IPR036291">
    <property type="entry name" value="NAD(P)-bd_dom_sf"/>
</dbReference>
<dbReference type="Proteomes" id="UP001065549">
    <property type="component" value="Unassembled WGS sequence"/>
</dbReference>
<dbReference type="PRINTS" id="PR00081">
    <property type="entry name" value="GDHRDH"/>
</dbReference>
<dbReference type="Gene3D" id="3.40.50.720">
    <property type="entry name" value="NAD(P)-binding Rossmann-like Domain"/>
    <property type="match status" value="1"/>
</dbReference>
<dbReference type="RefSeq" id="WP_253019784.1">
    <property type="nucleotide sequence ID" value="NZ_JAOSHN010000003.1"/>
</dbReference>
<dbReference type="CDD" id="cd05233">
    <property type="entry name" value="SDR_c"/>
    <property type="match status" value="1"/>
</dbReference>
<evidence type="ECO:0000256" key="2">
    <source>
        <dbReference type="ARBA" id="ARBA00023002"/>
    </source>
</evidence>
<name>A0A9J6QTT7_9FIRM</name>
<dbReference type="PANTHER" id="PTHR42760">
    <property type="entry name" value="SHORT-CHAIN DEHYDROGENASES/REDUCTASES FAMILY MEMBER"/>
    <property type="match status" value="1"/>
</dbReference>
<evidence type="ECO:0000313" key="4">
    <source>
        <dbReference type="Proteomes" id="UP001065549"/>
    </source>
</evidence>
<dbReference type="Pfam" id="PF00106">
    <property type="entry name" value="adh_short"/>
    <property type="match status" value="1"/>
</dbReference>
<gene>
    <name evidence="3" type="ORF">OBO34_07525</name>
</gene>
<dbReference type="PANTHER" id="PTHR42760:SF133">
    <property type="entry name" value="3-OXOACYL-[ACYL-CARRIER-PROTEIN] REDUCTASE"/>
    <property type="match status" value="1"/>
</dbReference>
<comment type="caution">
    <text evidence="3">The sequence shown here is derived from an EMBL/GenBank/DDBJ whole genome shotgun (WGS) entry which is preliminary data.</text>
</comment>
<dbReference type="AlphaFoldDB" id="A0A9J6QTT7"/>
<sequence length="213" mass="23083">MKTNKSILISGCDGKVGGAAARLFRQRGWNVIGLDLTGDCPSADRSYPCDMRDSKAVLEVIRLIEGEQPLDAVFHSAGVTLETGFEETDMKGWQRVMKTIFGGAANLCRAEAPYMVKRKSGKIILLAPDYRWEERECIMEASAAGMLHGFAKCFGAEVAEDNVLVNALAPNVPIDLAALTETVFYLADQDTYTAAQVISIGGAKKQEVTSDEV</sequence>
<comment type="similarity">
    <text evidence="1">Belongs to the short-chain dehydrogenases/reductases (SDR) family.</text>
</comment>
<keyword evidence="4" id="KW-1185">Reference proteome</keyword>
<evidence type="ECO:0000313" key="3">
    <source>
        <dbReference type="EMBL" id="MCU7378203.1"/>
    </source>
</evidence>
<organism evidence="3 4">
    <name type="scientific">Hominibacterium faecale</name>
    <dbReference type="NCBI Taxonomy" id="2839743"/>
    <lineage>
        <taxon>Bacteria</taxon>
        <taxon>Bacillati</taxon>
        <taxon>Bacillota</taxon>
        <taxon>Clostridia</taxon>
        <taxon>Peptostreptococcales</taxon>
        <taxon>Anaerovoracaceae</taxon>
        <taxon>Hominibacterium</taxon>
    </lineage>
</organism>
<dbReference type="InterPro" id="IPR002347">
    <property type="entry name" value="SDR_fam"/>
</dbReference>
<evidence type="ECO:0000256" key="1">
    <source>
        <dbReference type="ARBA" id="ARBA00006484"/>
    </source>
</evidence>
<dbReference type="EMBL" id="JAOSHN010000003">
    <property type="protein sequence ID" value="MCU7378203.1"/>
    <property type="molecule type" value="Genomic_DNA"/>
</dbReference>
<dbReference type="SUPFAM" id="SSF51735">
    <property type="entry name" value="NAD(P)-binding Rossmann-fold domains"/>
    <property type="match status" value="1"/>
</dbReference>